<evidence type="ECO:0000313" key="2">
    <source>
        <dbReference type="Proteomes" id="UP000317010"/>
    </source>
</evidence>
<dbReference type="OrthoDB" id="798162at2"/>
<keyword evidence="2" id="KW-1185">Reference proteome</keyword>
<protein>
    <submittedName>
        <fullName evidence="1">Uncharacterized protein</fullName>
    </submittedName>
</protein>
<dbReference type="RefSeq" id="WP_144912757.1">
    <property type="nucleotide sequence ID" value="NZ_VLLI01000006.1"/>
</dbReference>
<dbReference type="AlphaFoldDB" id="A0A562U3P8"/>
<dbReference type="Proteomes" id="UP000317010">
    <property type="component" value="Unassembled WGS sequence"/>
</dbReference>
<sequence length="119" mass="13924">MSHRKPPERRTFLQDRLEILIKRQKSGKATFNELTELDYIVNSDPEIRKRIIMENMLMDDPGDLSGPSDYTEQEEIALNKPVKHTSWFNQIKSWLSDIFNLQYSGSKNLSANTRQIVLL</sequence>
<name>A0A562U3P8_9SPHI</name>
<organism evidence="1 2">
    <name type="scientific">Mucilaginibacter frigoritolerans</name>
    <dbReference type="NCBI Taxonomy" id="652788"/>
    <lineage>
        <taxon>Bacteria</taxon>
        <taxon>Pseudomonadati</taxon>
        <taxon>Bacteroidota</taxon>
        <taxon>Sphingobacteriia</taxon>
        <taxon>Sphingobacteriales</taxon>
        <taxon>Sphingobacteriaceae</taxon>
        <taxon>Mucilaginibacter</taxon>
    </lineage>
</organism>
<gene>
    <name evidence="1" type="ORF">JN11_02390</name>
</gene>
<reference evidence="1 2" key="1">
    <citation type="submission" date="2019-07" db="EMBL/GenBank/DDBJ databases">
        <title>Genomic Encyclopedia of Archaeal and Bacterial Type Strains, Phase II (KMG-II): from individual species to whole genera.</title>
        <authorList>
            <person name="Goeker M."/>
        </authorList>
    </citation>
    <scope>NUCLEOTIDE SEQUENCE [LARGE SCALE GENOMIC DNA]</scope>
    <source>
        <strain evidence="1 2">ATCC BAA-1854</strain>
    </source>
</reference>
<evidence type="ECO:0000313" key="1">
    <source>
        <dbReference type="EMBL" id="TWI99974.1"/>
    </source>
</evidence>
<proteinExistence type="predicted"/>
<comment type="caution">
    <text evidence="1">The sequence shown here is derived from an EMBL/GenBank/DDBJ whole genome shotgun (WGS) entry which is preliminary data.</text>
</comment>
<dbReference type="EMBL" id="VLLI01000006">
    <property type="protein sequence ID" value="TWI99974.1"/>
    <property type="molecule type" value="Genomic_DNA"/>
</dbReference>
<accession>A0A562U3P8</accession>